<feature type="chain" id="PRO_5005117887" evidence="2">
    <location>
        <begin position="29"/>
        <end position="690"/>
    </location>
</feature>
<dbReference type="InterPro" id="IPR006179">
    <property type="entry name" value="5_nucleotidase/apyrase"/>
</dbReference>
<dbReference type="AlphaFoldDB" id="A0A0G3GN82"/>
<dbReference type="InterPro" id="IPR036907">
    <property type="entry name" value="5'-Nucleotdase_C_sf"/>
</dbReference>
<dbReference type="EMBL" id="CP011541">
    <property type="protein sequence ID" value="AKK02641.1"/>
    <property type="molecule type" value="Genomic_DNA"/>
</dbReference>
<dbReference type="PANTHER" id="PTHR11575:SF24">
    <property type="entry name" value="5'-NUCLEOTIDASE"/>
    <property type="match status" value="1"/>
</dbReference>
<dbReference type="OrthoDB" id="1016457at2"/>
<name>A0A0G3GN82_9CORY</name>
<keyword evidence="2 6" id="KW-0378">Hydrolase</keyword>
<dbReference type="InterPro" id="IPR004843">
    <property type="entry name" value="Calcineurin-like_PHP"/>
</dbReference>
<dbReference type="PANTHER" id="PTHR11575">
    <property type="entry name" value="5'-NUCLEOTIDASE-RELATED"/>
    <property type="match status" value="1"/>
</dbReference>
<reference evidence="6 7" key="1">
    <citation type="submission" date="2015-05" db="EMBL/GenBank/DDBJ databases">
        <title>Complete genome sequence of Corynebacterium epidermidicanis DSM 45586, isolated from the skin of a dog suffering from pruritus.</title>
        <authorList>
            <person name="Ruckert C."/>
            <person name="Albersmeier A."/>
            <person name="Winkler A."/>
            <person name="Tauch A."/>
        </authorList>
    </citation>
    <scope>NUCLEOTIDE SEQUENCE [LARGE SCALE GENOMIC DNA]</scope>
    <source>
        <strain evidence="6 7">DSM 45586</strain>
    </source>
</reference>
<gene>
    <name evidence="6" type="ORF">CEPID_03840</name>
</gene>
<evidence type="ECO:0000313" key="7">
    <source>
        <dbReference type="Proteomes" id="UP000035368"/>
    </source>
</evidence>
<evidence type="ECO:0000313" key="6">
    <source>
        <dbReference type="EMBL" id="AKK02641.1"/>
    </source>
</evidence>
<dbReference type="GO" id="GO:0000166">
    <property type="term" value="F:nucleotide binding"/>
    <property type="evidence" value="ECO:0007669"/>
    <property type="project" value="UniProtKB-KW"/>
</dbReference>
<feature type="domain" description="Calcineurin-like phosphoesterase" evidence="4">
    <location>
        <begin position="36"/>
        <end position="243"/>
    </location>
</feature>
<dbReference type="InterPro" id="IPR008334">
    <property type="entry name" value="5'-Nucleotdase_C"/>
</dbReference>
<dbReference type="Gene3D" id="3.60.21.10">
    <property type="match status" value="1"/>
</dbReference>
<dbReference type="SUPFAM" id="SSF55816">
    <property type="entry name" value="5'-nucleotidase (syn. UDP-sugar hydrolase), C-terminal domain"/>
    <property type="match status" value="1"/>
</dbReference>
<accession>A0A0G3GN82</accession>
<dbReference type="RefSeq" id="WP_052843353.1">
    <property type="nucleotide sequence ID" value="NZ_CP011541.1"/>
</dbReference>
<feature type="domain" description="5'-Nucleotidase C-terminal" evidence="5">
    <location>
        <begin position="339"/>
        <end position="483"/>
    </location>
</feature>
<keyword evidence="7" id="KW-1185">Reference proteome</keyword>
<dbReference type="STRING" id="1050174.CEPID_03840"/>
<dbReference type="InterPro" id="IPR029052">
    <property type="entry name" value="Metallo-depent_PP-like"/>
</dbReference>
<dbReference type="PATRIC" id="fig|1050174.4.peg.778"/>
<dbReference type="Pfam" id="PF00149">
    <property type="entry name" value="Metallophos"/>
    <property type="match status" value="1"/>
</dbReference>
<proteinExistence type="inferred from homology"/>
<dbReference type="Pfam" id="PF02872">
    <property type="entry name" value="5_nucleotid_C"/>
    <property type="match status" value="1"/>
</dbReference>
<keyword evidence="3" id="KW-1133">Transmembrane helix</keyword>
<keyword evidence="3" id="KW-0472">Membrane</keyword>
<dbReference type="Gene3D" id="3.90.780.10">
    <property type="entry name" value="5'-Nucleotidase, C-terminal domain"/>
    <property type="match status" value="1"/>
</dbReference>
<evidence type="ECO:0000259" key="5">
    <source>
        <dbReference type="Pfam" id="PF02872"/>
    </source>
</evidence>
<sequence length="690" mass="71473">MIPKSKLGTLSVGVVCALAAQHAAVANAQTAPVKFNVTAITDFHGHFEQTTKKTGEVVDPGAAVLACMVPKLADGNPQAFVSSGDNIGGSSFSSALLQDAPTMEMLNAMGLEASAVGNHEFDKGFSDLTGRVGINGDGEAKFPYLGGNITGDNPDLKSYVVKDLNGVKVAFVGTVTDTTPQIVAADAVTGLNFANPLEVTNQLATELKKSGEADVVVALIHEGNLTAAQFGPDVDAALGGHTHLVGNEKITRADGSPFVWAQAGSFGRNIADLDFTFDPATKKLIDIQSQVVDAATMMQECGTTPNASIQAIVDKAVAAAATEGNRAVTTLNHDFLRGLNESQLANLIAEATKQGIADKTSVKPDLGLINPGGVRADLFAGEVTYKEVFDVQPFANDMTYATLSGAEIKQVLEQQWQPKNGNETTTMLGWSNNFSYTFDVTRPKGNRITSISVDGQPIDPTRNYVVAAGAFLLNGGDGFTALKNGTMASSGLLDVDLFATYLSDHPDVTPRTSQVATGVHFANQPEPGKPLNIELNSLALEHGESATSVTATLGEATSSAPINQAGGDASAATLGTATLTLNVPADLRGIQMVTITTDAGTKVMVPIDLGAGAPAEPTKPGDNKLTQPGGVDGSIMAVKIGSGLIMGVGLLFSALVGIGISMNPAKSAQVREAIDRAIREFQSRIAAMSH</sequence>
<dbReference type="EC" id="3.1.3.5" evidence="6"/>
<feature type="signal peptide" evidence="2">
    <location>
        <begin position="1"/>
        <end position="28"/>
    </location>
</feature>
<dbReference type="GO" id="GO:0030288">
    <property type="term" value="C:outer membrane-bounded periplasmic space"/>
    <property type="evidence" value="ECO:0007669"/>
    <property type="project" value="TreeGrafter"/>
</dbReference>
<organism evidence="6 7">
    <name type="scientific">Corynebacterium epidermidicanis</name>
    <dbReference type="NCBI Taxonomy" id="1050174"/>
    <lineage>
        <taxon>Bacteria</taxon>
        <taxon>Bacillati</taxon>
        <taxon>Actinomycetota</taxon>
        <taxon>Actinomycetes</taxon>
        <taxon>Mycobacteriales</taxon>
        <taxon>Corynebacteriaceae</taxon>
        <taxon>Corynebacterium</taxon>
    </lineage>
</organism>
<keyword evidence="3" id="KW-0812">Transmembrane</keyword>
<evidence type="ECO:0000259" key="4">
    <source>
        <dbReference type="Pfam" id="PF00149"/>
    </source>
</evidence>
<keyword evidence="1 2" id="KW-0732">Signal</keyword>
<dbReference type="GO" id="GO:0008768">
    <property type="term" value="F:UDP-sugar diphosphatase activity"/>
    <property type="evidence" value="ECO:0007669"/>
    <property type="project" value="TreeGrafter"/>
</dbReference>
<keyword evidence="2" id="KW-0547">Nucleotide-binding</keyword>
<evidence type="ECO:0000256" key="2">
    <source>
        <dbReference type="RuleBase" id="RU362119"/>
    </source>
</evidence>
<dbReference type="Proteomes" id="UP000035368">
    <property type="component" value="Chromosome"/>
</dbReference>
<dbReference type="GO" id="GO:0008253">
    <property type="term" value="F:5'-nucleotidase activity"/>
    <property type="evidence" value="ECO:0007669"/>
    <property type="project" value="UniProtKB-EC"/>
</dbReference>
<dbReference type="GO" id="GO:0009166">
    <property type="term" value="P:nucleotide catabolic process"/>
    <property type="evidence" value="ECO:0007669"/>
    <property type="project" value="InterPro"/>
</dbReference>
<evidence type="ECO:0000256" key="3">
    <source>
        <dbReference type="SAM" id="Phobius"/>
    </source>
</evidence>
<dbReference type="SUPFAM" id="SSF56300">
    <property type="entry name" value="Metallo-dependent phosphatases"/>
    <property type="match status" value="1"/>
</dbReference>
<protein>
    <submittedName>
        <fullName evidence="6">5'-nucleotidase/2',3'-cyclic phosphodiesterase-like hydrolase</fullName>
        <ecNumber evidence="6">3.1.3.5</ecNumber>
    </submittedName>
</protein>
<evidence type="ECO:0000256" key="1">
    <source>
        <dbReference type="ARBA" id="ARBA00022729"/>
    </source>
</evidence>
<feature type="transmembrane region" description="Helical" evidence="3">
    <location>
        <begin position="640"/>
        <end position="661"/>
    </location>
</feature>
<comment type="similarity">
    <text evidence="2">Belongs to the 5'-nucleotidase family.</text>
</comment>
<dbReference type="PRINTS" id="PR01607">
    <property type="entry name" value="APYRASEFAMLY"/>
</dbReference>
<dbReference type="KEGG" id="cei:CEPID_03840"/>